<dbReference type="InterPro" id="IPR011990">
    <property type="entry name" value="TPR-like_helical_dom_sf"/>
</dbReference>
<sequence>MNTRRLAVLLLGLTLAGCSNPGDDIPPALAALHQRAAGGDAAAQLELGLHYVTGTGIPPDEQAALRWIGNAAAQGSAAALCELGSYYTLEPHQDYGRAAGLLQQSALQGFAPAQSSLAILYWAGKGVPQDRIEAYAWLGLAAEQGEREALDLQPSLQAELSDAELQQAWQRAQQYRQGPL</sequence>
<dbReference type="Gene3D" id="1.25.40.10">
    <property type="entry name" value="Tetratricopeptide repeat domain"/>
    <property type="match status" value="1"/>
</dbReference>
<dbReference type="EMBL" id="CBTJ020000113">
    <property type="protein sequence ID" value="CDI04607.1"/>
    <property type="molecule type" value="Genomic_DNA"/>
</dbReference>
<dbReference type="AlphaFoldDB" id="W6MA70"/>
<keyword evidence="3" id="KW-1185">Reference proteome</keyword>
<evidence type="ECO:0000313" key="2">
    <source>
        <dbReference type="EMBL" id="CDI04607.1"/>
    </source>
</evidence>
<feature type="signal peptide" evidence="1">
    <location>
        <begin position="1"/>
        <end position="21"/>
    </location>
</feature>
<reference evidence="2" key="2">
    <citation type="submission" date="2014-03" db="EMBL/GenBank/DDBJ databases">
        <title>Candidatus Competibacter-lineage genomes retrieved from metagenomes reveal functional metabolic diversity.</title>
        <authorList>
            <person name="McIlroy S.J."/>
            <person name="Albertsen M."/>
            <person name="Andresen E.K."/>
            <person name="Saunders A.M."/>
            <person name="Kristiansen R."/>
            <person name="Stokholm-Bjerregaard M."/>
            <person name="Nielsen K.L."/>
            <person name="Nielsen P.H."/>
        </authorList>
    </citation>
    <scope>NUCLEOTIDE SEQUENCE</scope>
    <source>
        <strain evidence="2">Run_A_D11</strain>
    </source>
</reference>
<evidence type="ECO:0000256" key="1">
    <source>
        <dbReference type="SAM" id="SignalP"/>
    </source>
</evidence>
<dbReference type="RefSeq" id="WP_048676920.1">
    <property type="nucleotide sequence ID" value="NZ_CBTJ020000113.1"/>
</dbReference>
<name>W6MA70_9GAMM</name>
<dbReference type="InterPro" id="IPR006597">
    <property type="entry name" value="Sel1-like"/>
</dbReference>
<dbReference type="InterPro" id="IPR050767">
    <property type="entry name" value="Sel1_AlgK"/>
</dbReference>
<comment type="caution">
    <text evidence="2">The sequence shown here is derived from an EMBL/GenBank/DDBJ whole genome shotgun (WGS) entry which is preliminary data.</text>
</comment>
<dbReference type="PANTHER" id="PTHR11102:SF160">
    <property type="entry name" value="ERAD-ASSOCIATED E3 UBIQUITIN-PROTEIN LIGASE COMPONENT HRD3"/>
    <property type="match status" value="1"/>
</dbReference>
<gene>
    <name evidence="2" type="ORF">BN873_p10051</name>
</gene>
<protein>
    <recommendedName>
        <fullName evidence="4">Sel1 domain protein repeat-containing protein</fullName>
    </recommendedName>
</protein>
<dbReference type="PANTHER" id="PTHR11102">
    <property type="entry name" value="SEL-1-LIKE PROTEIN"/>
    <property type="match status" value="1"/>
</dbReference>
<dbReference type="Pfam" id="PF08238">
    <property type="entry name" value="Sel1"/>
    <property type="match status" value="3"/>
</dbReference>
<feature type="chain" id="PRO_5004878552" description="Sel1 domain protein repeat-containing protein" evidence="1">
    <location>
        <begin position="22"/>
        <end position="180"/>
    </location>
</feature>
<evidence type="ECO:0008006" key="4">
    <source>
        <dbReference type="Google" id="ProtNLM"/>
    </source>
</evidence>
<keyword evidence="1" id="KW-0732">Signal</keyword>
<dbReference type="PROSITE" id="PS51257">
    <property type="entry name" value="PROKAR_LIPOPROTEIN"/>
    <property type="match status" value="1"/>
</dbReference>
<dbReference type="SMART" id="SM00671">
    <property type="entry name" value="SEL1"/>
    <property type="match status" value="3"/>
</dbReference>
<organism evidence="2 3">
    <name type="scientific">Candidatus Competibacter denitrificans Run_A_D11</name>
    <dbReference type="NCBI Taxonomy" id="1400863"/>
    <lineage>
        <taxon>Bacteria</taxon>
        <taxon>Pseudomonadati</taxon>
        <taxon>Pseudomonadota</taxon>
        <taxon>Gammaproteobacteria</taxon>
        <taxon>Candidatus Competibacteraceae</taxon>
        <taxon>Candidatus Competibacter</taxon>
    </lineage>
</organism>
<evidence type="ECO:0000313" key="3">
    <source>
        <dbReference type="Proteomes" id="UP000035760"/>
    </source>
</evidence>
<reference evidence="2" key="1">
    <citation type="submission" date="2013-07" db="EMBL/GenBank/DDBJ databases">
        <authorList>
            <person name="McIlroy S."/>
        </authorList>
    </citation>
    <scope>NUCLEOTIDE SEQUENCE [LARGE SCALE GENOMIC DNA]</scope>
    <source>
        <strain evidence="2">Run_A_D11</strain>
    </source>
</reference>
<accession>W6MA70</accession>
<dbReference type="Proteomes" id="UP000035760">
    <property type="component" value="Unassembled WGS sequence"/>
</dbReference>
<dbReference type="SUPFAM" id="SSF81901">
    <property type="entry name" value="HCP-like"/>
    <property type="match status" value="1"/>
</dbReference>
<proteinExistence type="predicted"/>